<dbReference type="AlphaFoldDB" id="A0AAV1ZBI4"/>
<proteinExistence type="predicted"/>
<dbReference type="EMBL" id="CAXIEN010000029">
    <property type="protein sequence ID" value="CAL1267652.1"/>
    <property type="molecule type" value="Genomic_DNA"/>
</dbReference>
<evidence type="ECO:0000313" key="2">
    <source>
        <dbReference type="Proteomes" id="UP001497382"/>
    </source>
</evidence>
<name>A0AAV1ZBI4_9ARAC</name>
<organism evidence="1 2">
    <name type="scientific">Larinioides sclopetarius</name>
    <dbReference type="NCBI Taxonomy" id="280406"/>
    <lineage>
        <taxon>Eukaryota</taxon>
        <taxon>Metazoa</taxon>
        <taxon>Ecdysozoa</taxon>
        <taxon>Arthropoda</taxon>
        <taxon>Chelicerata</taxon>
        <taxon>Arachnida</taxon>
        <taxon>Araneae</taxon>
        <taxon>Araneomorphae</taxon>
        <taxon>Entelegynae</taxon>
        <taxon>Araneoidea</taxon>
        <taxon>Araneidae</taxon>
        <taxon>Larinioides</taxon>
    </lineage>
</organism>
<comment type="caution">
    <text evidence="1">The sequence shown here is derived from an EMBL/GenBank/DDBJ whole genome shotgun (WGS) entry which is preliminary data.</text>
</comment>
<reference evidence="1 2" key="1">
    <citation type="submission" date="2024-04" db="EMBL/GenBank/DDBJ databases">
        <authorList>
            <person name="Rising A."/>
            <person name="Reimegard J."/>
            <person name="Sonavane S."/>
            <person name="Akerstrom W."/>
            <person name="Nylinder S."/>
            <person name="Hedman E."/>
            <person name="Kallberg Y."/>
        </authorList>
    </citation>
    <scope>NUCLEOTIDE SEQUENCE [LARGE SCALE GENOMIC DNA]</scope>
</reference>
<protein>
    <submittedName>
        <fullName evidence="1">Uncharacterized protein</fullName>
    </submittedName>
</protein>
<dbReference type="Proteomes" id="UP001497382">
    <property type="component" value="Unassembled WGS sequence"/>
</dbReference>
<feature type="non-terminal residue" evidence="1">
    <location>
        <position position="1"/>
    </location>
</feature>
<sequence length="52" mass="6130">TKSEERNIYLQFLFIVSSYSWNLKKICHFASIDKNGMKMSFRSQTLVLINAK</sequence>
<keyword evidence="2" id="KW-1185">Reference proteome</keyword>
<gene>
    <name evidence="1" type="ORF">LARSCL_LOCUS3793</name>
</gene>
<accession>A0AAV1ZBI4</accession>
<evidence type="ECO:0000313" key="1">
    <source>
        <dbReference type="EMBL" id="CAL1267652.1"/>
    </source>
</evidence>